<dbReference type="STRING" id="1276258.SAPIS_v1c06320"/>
<dbReference type="RefSeq" id="WP_023789601.1">
    <property type="nucleotide sequence ID" value="NC_022998.1"/>
</dbReference>
<dbReference type="KEGG" id="sapi:SAPIS_v1c06320"/>
<protein>
    <recommendedName>
        <fullName evidence="4">Transmembrane protein</fullName>
    </recommendedName>
</protein>
<feature type="transmembrane region" description="Helical" evidence="1">
    <location>
        <begin position="162"/>
        <end position="188"/>
    </location>
</feature>
<evidence type="ECO:0000313" key="3">
    <source>
        <dbReference type="Proteomes" id="UP000018550"/>
    </source>
</evidence>
<evidence type="ECO:0000256" key="1">
    <source>
        <dbReference type="SAM" id="Phobius"/>
    </source>
</evidence>
<dbReference type="PATRIC" id="fig|1276258.3.peg.645"/>
<feature type="transmembrane region" description="Helical" evidence="1">
    <location>
        <begin position="16"/>
        <end position="37"/>
    </location>
</feature>
<evidence type="ECO:0000313" key="2">
    <source>
        <dbReference type="EMBL" id="AHB36477.1"/>
    </source>
</evidence>
<accession>V5RIG3</accession>
<keyword evidence="3" id="KW-1185">Reference proteome</keyword>
<keyword evidence="1" id="KW-0812">Transmembrane</keyword>
<feature type="transmembrane region" description="Helical" evidence="1">
    <location>
        <begin position="52"/>
        <end position="73"/>
    </location>
</feature>
<reference evidence="2 3" key="1">
    <citation type="journal article" date="2014" name="Genome Announc.">
        <title>Complete Genome Sequence of Spiroplasma apis B31T (ATCC 33834), a Bacterium Associated with May Disease of Honeybees (Apis mellifera).</title>
        <authorList>
            <person name="Ku C."/>
            <person name="Lo W.S."/>
            <person name="Chen L.L."/>
            <person name="Kuo C.H."/>
        </authorList>
    </citation>
    <scope>NUCLEOTIDE SEQUENCE [LARGE SCALE GENOMIC DNA]</scope>
    <source>
        <strain evidence="2">B31</strain>
    </source>
</reference>
<sequence length="273" mass="32376">MVFTRGNKKSFLESKISLSLVILCSIFAILPCLDILFKNEFGVKAYFTAKSTISFVISLIFIKIFVFQFKNFVKSYNEEKKKITSYFYFFKNKMFHNIIKTGLILTIFILLTFYYINFLQKSEFTENFSRNNGLIYKQGDYWALNSVTDIMNIFNNYYVKNIIYLLVSSSSLFFVILGTGIIISYTCFKVSEVRMQRKIIKSIEKVYRMSKISNKKEKESKLEFKKFLLEKQAENRIVFIETYLYTLYKVIFSEVKILRDTKKATTPPLERYI</sequence>
<evidence type="ECO:0008006" key="4">
    <source>
        <dbReference type="Google" id="ProtNLM"/>
    </source>
</evidence>
<dbReference type="AlphaFoldDB" id="V5RIG3"/>
<dbReference type="Proteomes" id="UP000018550">
    <property type="component" value="Chromosome"/>
</dbReference>
<dbReference type="EMBL" id="CP006682">
    <property type="protein sequence ID" value="AHB36477.1"/>
    <property type="molecule type" value="Genomic_DNA"/>
</dbReference>
<proteinExistence type="predicted"/>
<organism evidence="2 3">
    <name type="scientific">Spiroplasma apis B31</name>
    <dbReference type="NCBI Taxonomy" id="1276258"/>
    <lineage>
        <taxon>Bacteria</taxon>
        <taxon>Bacillati</taxon>
        <taxon>Mycoplasmatota</taxon>
        <taxon>Mollicutes</taxon>
        <taxon>Entomoplasmatales</taxon>
        <taxon>Spiroplasmataceae</taxon>
        <taxon>Spiroplasma</taxon>
    </lineage>
</organism>
<name>V5RIG3_SPIAP</name>
<dbReference type="HOGENOM" id="CLU_1019051_0_0_14"/>
<feature type="transmembrane region" description="Helical" evidence="1">
    <location>
        <begin position="94"/>
        <end position="116"/>
    </location>
</feature>
<keyword evidence="1" id="KW-1133">Transmembrane helix</keyword>
<gene>
    <name evidence="2" type="ORF">SAPIS_v1c06320</name>
</gene>
<keyword evidence="1" id="KW-0472">Membrane</keyword>